<evidence type="ECO:0000313" key="1">
    <source>
        <dbReference type="EMBL" id="EFG95815.1"/>
    </source>
</evidence>
<organism evidence="1 2">
    <name type="scientific">Fusobacterium nucleatum subsp. nucleatum (strain ATCC 23726 / VPI 4351)</name>
    <dbReference type="NCBI Taxonomy" id="525283"/>
    <lineage>
        <taxon>Bacteria</taxon>
        <taxon>Fusobacteriati</taxon>
        <taxon>Fusobacteriota</taxon>
        <taxon>Fusobacteriia</taxon>
        <taxon>Fusobacteriales</taxon>
        <taxon>Fusobacteriaceae</taxon>
        <taxon>Fusobacterium</taxon>
    </lineage>
</organism>
<comment type="caution">
    <text evidence="1">The sequence shown here is derived from an EMBL/GenBank/DDBJ whole genome shotgun (WGS) entry which is preliminary data.</text>
</comment>
<proteinExistence type="predicted"/>
<evidence type="ECO:0000313" key="2">
    <source>
        <dbReference type="Proteomes" id="UP000003643"/>
    </source>
</evidence>
<dbReference type="EMBL" id="ADVK01000020">
    <property type="protein sequence ID" value="EFG95815.1"/>
    <property type="molecule type" value="Genomic_DNA"/>
</dbReference>
<protein>
    <submittedName>
        <fullName evidence="1">Uncharacterized protein</fullName>
    </submittedName>
</protein>
<dbReference type="Proteomes" id="UP000003643">
    <property type="component" value="Unassembled WGS sequence"/>
</dbReference>
<dbReference type="RefSeq" id="WP_005902481.1">
    <property type="nucleotide sequence ID" value="NZ_ADVK01000020.1"/>
</dbReference>
<accession>D5RBP4</accession>
<reference evidence="1 2" key="1">
    <citation type="submission" date="2010-04" db="EMBL/GenBank/DDBJ databases">
        <authorList>
            <person name="Qin X."/>
            <person name="Bachman B."/>
            <person name="Battles P."/>
            <person name="Bell A."/>
            <person name="Bess C."/>
            <person name="Bickham C."/>
            <person name="Chaboub L."/>
            <person name="Chen D."/>
            <person name="Coyle M."/>
            <person name="Deiros D.R."/>
            <person name="Dinh H."/>
            <person name="Forbes L."/>
            <person name="Fowler G."/>
            <person name="Francisco L."/>
            <person name="Fu Q."/>
            <person name="Gubbala S."/>
            <person name="Hale W."/>
            <person name="Han Y."/>
            <person name="Hemphill L."/>
            <person name="Highlander S.K."/>
            <person name="Hirani K."/>
            <person name="Hogues M."/>
            <person name="Jackson L."/>
            <person name="Jakkamsetti A."/>
            <person name="Javaid M."/>
            <person name="Jiang H."/>
            <person name="Korchina V."/>
            <person name="Kovar C."/>
            <person name="Lara F."/>
            <person name="Lee S."/>
            <person name="Mata R."/>
            <person name="Mathew T."/>
            <person name="Moen C."/>
            <person name="Morales K."/>
            <person name="Munidasa M."/>
            <person name="Nazareth L."/>
            <person name="Ngo R."/>
            <person name="Nguyen L."/>
            <person name="Okwuonu G."/>
            <person name="Ongeri F."/>
            <person name="Patil S."/>
            <person name="Petrosino J."/>
            <person name="Pham C."/>
            <person name="Pham P."/>
            <person name="Pu L.-L."/>
            <person name="Puazo M."/>
            <person name="Raj R."/>
            <person name="Reid J."/>
            <person name="Rouhana J."/>
            <person name="Saada N."/>
            <person name="Shang Y."/>
            <person name="Simmons D."/>
            <person name="Thornton R."/>
            <person name="Warren J."/>
            <person name="Weissenberger G."/>
            <person name="Zhang J."/>
            <person name="Zhang L."/>
            <person name="Zhou C."/>
            <person name="Zhu D."/>
            <person name="Muzny D."/>
            <person name="Worley K."/>
            <person name="Gibbs R."/>
        </authorList>
    </citation>
    <scope>NUCLEOTIDE SEQUENCE [LARGE SCALE GENOMIC DNA]</scope>
    <source>
        <strain evidence="2">ATCC 23726 / VPI 4351</strain>
    </source>
</reference>
<dbReference type="AlphaFoldDB" id="D5RBP4"/>
<name>D5RBP4_FUSN2</name>
<sequence length="55" mass="6652">MEKRRVFFTIFSITNATGSSYAYGSGFSLPKEYQKKWFQLISTLRKRFEEYQKKK</sequence>
<gene>
    <name evidence="1" type="ORF">HMPREF0397_0629</name>
</gene>